<dbReference type="KEGG" id="nta:107800301"/>
<accession>A0A1S4AQA8</accession>
<organism evidence="1 2">
    <name type="scientific">Nicotiana tabacum</name>
    <name type="common">Common tobacco</name>
    <dbReference type="NCBI Taxonomy" id="4097"/>
    <lineage>
        <taxon>Eukaryota</taxon>
        <taxon>Viridiplantae</taxon>
        <taxon>Streptophyta</taxon>
        <taxon>Embryophyta</taxon>
        <taxon>Tracheophyta</taxon>
        <taxon>Spermatophyta</taxon>
        <taxon>Magnoliopsida</taxon>
        <taxon>eudicotyledons</taxon>
        <taxon>Gunneridae</taxon>
        <taxon>Pentapetalae</taxon>
        <taxon>asterids</taxon>
        <taxon>lamiids</taxon>
        <taxon>Solanales</taxon>
        <taxon>Solanaceae</taxon>
        <taxon>Nicotianoideae</taxon>
        <taxon>Nicotianeae</taxon>
        <taxon>Nicotiana</taxon>
    </lineage>
</organism>
<evidence type="ECO:0000313" key="2">
    <source>
        <dbReference type="RefSeq" id="XP_016478937.1"/>
    </source>
</evidence>
<dbReference type="Proteomes" id="UP000790787">
    <property type="component" value="Chromosome 4"/>
</dbReference>
<dbReference type="GeneID" id="107800301"/>
<name>A0A1S4AQA8_TOBAC</name>
<sequence length="152" mass="17072">MVDPSDSSAATVALKATEDETSSGALLPDVSHPFYFHPFDSPGMLMVNTPFDAKNKVGFIDVTFLQPKISCDSFKSWTRTNDMVISWMLNTLTKEITKSVLYSKTAREIWLELEEKSGQSNGPQLFHLQKEINESVQGNLDIAGYYTMLKRL</sequence>
<keyword evidence="1" id="KW-1185">Reference proteome</keyword>
<reference evidence="2" key="2">
    <citation type="submission" date="2025-08" db="UniProtKB">
        <authorList>
            <consortium name="RefSeq"/>
        </authorList>
    </citation>
    <scope>IDENTIFICATION</scope>
    <source>
        <tissue evidence="2">Leaf</tissue>
    </source>
</reference>
<dbReference type="PaxDb" id="4097-A0A1S4AQA8"/>
<gene>
    <name evidence="2" type="primary">LOC107800301</name>
</gene>
<dbReference type="OMA" id="WTRTNDM"/>
<protein>
    <submittedName>
        <fullName evidence="2">Uncharacterized protein LOC107800301</fullName>
    </submittedName>
</protein>
<dbReference type="OrthoDB" id="5544992at2759"/>
<proteinExistence type="predicted"/>
<dbReference type="PANTHER" id="PTHR37610:SF6">
    <property type="entry name" value="GAG-POLYPEPTIDE OF LTR COPIA-TYPE-RELATED"/>
    <property type="match status" value="1"/>
</dbReference>
<reference evidence="1" key="1">
    <citation type="journal article" date="2014" name="Nat. Commun.">
        <title>The tobacco genome sequence and its comparison with those of tomato and potato.</title>
        <authorList>
            <person name="Sierro N."/>
            <person name="Battey J.N."/>
            <person name="Ouadi S."/>
            <person name="Bakaher N."/>
            <person name="Bovet L."/>
            <person name="Willig A."/>
            <person name="Goepfert S."/>
            <person name="Peitsch M.C."/>
            <person name="Ivanov N.V."/>
        </authorList>
    </citation>
    <scope>NUCLEOTIDE SEQUENCE [LARGE SCALE GENOMIC DNA]</scope>
</reference>
<dbReference type="RefSeq" id="XP_016478937.1">
    <property type="nucleotide sequence ID" value="XM_016623451.1"/>
</dbReference>
<evidence type="ECO:0000313" key="1">
    <source>
        <dbReference type="Proteomes" id="UP000790787"/>
    </source>
</evidence>
<dbReference type="PANTHER" id="PTHR37610">
    <property type="entry name" value="CCHC-TYPE DOMAIN-CONTAINING PROTEIN"/>
    <property type="match status" value="1"/>
</dbReference>
<dbReference type="AlphaFoldDB" id="A0A1S4AQA8"/>